<dbReference type="Proteomes" id="UP000264071">
    <property type="component" value="Unassembled WGS sequence"/>
</dbReference>
<evidence type="ECO:0000259" key="7">
    <source>
        <dbReference type="Pfam" id="PF01386"/>
    </source>
</evidence>
<feature type="domain" description="Large ribosomal subunit protein bL25 L25" evidence="7">
    <location>
        <begin position="6"/>
        <end position="93"/>
    </location>
</feature>
<name>A0A3D4V8H6_9BACT</name>
<dbReference type="InterPro" id="IPR020057">
    <property type="entry name" value="Ribosomal_bL25_b-dom"/>
</dbReference>
<keyword evidence="2 5" id="KW-0694">RNA-binding</keyword>
<dbReference type="OMA" id="CLPADIP"/>
<keyword evidence="3 5" id="KW-0689">Ribosomal protein</keyword>
<evidence type="ECO:0000256" key="6">
    <source>
        <dbReference type="SAM" id="MobiDB-lite"/>
    </source>
</evidence>
<keyword evidence="1 5" id="KW-0699">rRNA-binding</keyword>
<evidence type="ECO:0000256" key="5">
    <source>
        <dbReference type="HAMAP-Rule" id="MF_01334"/>
    </source>
</evidence>
<proteinExistence type="inferred from homology"/>
<protein>
    <recommendedName>
        <fullName evidence="5">Large ribosomal subunit protein bL25</fullName>
    </recommendedName>
    <alternativeName>
        <fullName evidence="5">General stress protein CTC</fullName>
    </alternativeName>
</protein>
<dbReference type="Gene3D" id="2.40.240.10">
    <property type="entry name" value="Ribosomal Protein L25, Chain P"/>
    <property type="match status" value="1"/>
</dbReference>
<dbReference type="AlphaFoldDB" id="A0A3D4V8H6"/>
<comment type="similarity">
    <text evidence="5">Belongs to the bacterial ribosomal protein bL25 family. CTC subfamily.</text>
</comment>
<feature type="compositionally biased region" description="Basic and acidic residues" evidence="6">
    <location>
        <begin position="186"/>
        <end position="208"/>
    </location>
</feature>
<dbReference type="NCBIfam" id="NF004612">
    <property type="entry name" value="PRK05943.1"/>
    <property type="match status" value="1"/>
</dbReference>
<keyword evidence="4 5" id="KW-0687">Ribonucleoprotein</keyword>
<comment type="subunit">
    <text evidence="5">Part of the 50S ribosomal subunit; part of the 5S rRNA/L5/L18/L25 subcomplex. Contacts the 5S rRNA. Binds to the 5S rRNA independently of L5 and L18.</text>
</comment>
<dbReference type="SUPFAM" id="SSF50715">
    <property type="entry name" value="Ribosomal protein L25-like"/>
    <property type="match status" value="1"/>
</dbReference>
<evidence type="ECO:0000256" key="4">
    <source>
        <dbReference type="ARBA" id="ARBA00023274"/>
    </source>
</evidence>
<dbReference type="CDD" id="cd00495">
    <property type="entry name" value="Ribosomal_L25_TL5_CTC"/>
    <property type="match status" value="1"/>
</dbReference>
<dbReference type="GO" id="GO:0006412">
    <property type="term" value="P:translation"/>
    <property type="evidence" value="ECO:0007669"/>
    <property type="project" value="UniProtKB-UniRule"/>
</dbReference>
<dbReference type="Pfam" id="PF14693">
    <property type="entry name" value="Ribosomal_TL5_C"/>
    <property type="match status" value="1"/>
</dbReference>
<organism evidence="9 10">
    <name type="scientific">Gemmatimonas aurantiaca</name>
    <dbReference type="NCBI Taxonomy" id="173480"/>
    <lineage>
        <taxon>Bacteria</taxon>
        <taxon>Pseudomonadati</taxon>
        <taxon>Gemmatimonadota</taxon>
        <taxon>Gemmatimonadia</taxon>
        <taxon>Gemmatimonadales</taxon>
        <taxon>Gemmatimonadaceae</taxon>
        <taxon>Gemmatimonas</taxon>
    </lineage>
</organism>
<dbReference type="NCBIfam" id="NF004128">
    <property type="entry name" value="PRK05618.1-2"/>
    <property type="match status" value="1"/>
</dbReference>
<dbReference type="GO" id="GO:0022625">
    <property type="term" value="C:cytosolic large ribosomal subunit"/>
    <property type="evidence" value="ECO:0007669"/>
    <property type="project" value="TreeGrafter"/>
</dbReference>
<evidence type="ECO:0000256" key="2">
    <source>
        <dbReference type="ARBA" id="ARBA00022884"/>
    </source>
</evidence>
<dbReference type="InterPro" id="IPR037121">
    <property type="entry name" value="Ribosomal_bL25_C"/>
</dbReference>
<evidence type="ECO:0000313" key="10">
    <source>
        <dbReference type="Proteomes" id="UP000264071"/>
    </source>
</evidence>
<dbReference type="EMBL" id="DPIY01000006">
    <property type="protein sequence ID" value="HCT57032.1"/>
    <property type="molecule type" value="Genomic_DNA"/>
</dbReference>
<dbReference type="PANTHER" id="PTHR33284:SF1">
    <property type="entry name" value="RIBOSOMAL PROTEIN L25_GLN-TRNA SYNTHETASE, ANTI-CODON-BINDING DOMAIN-CONTAINING PROTEIN"/>
    <property type="match status" value="1"/>
</dbReference>
<dbReference type="InterPro" id="IPR020056">
    <property type="entry name" value="Rbsml_bL25/Gln-tRNA_synth_N"/>
</dbReference>
<dbReference type="InterPro" id="IPR001021">
    <property type="entry name" value="Ribosomal_bL25_long"/>
</dbReference>
<feature type="region of interest" description="Disordered" evidence="6">
    <location>
        <begin position="185"/>
        <end position="208"/>
    </location>
</feature>
<reference evidence="9 10" key="1">
    <citation type="journal article" date="2018" name="Nat. Biotechnol.">
        <title>A standardized bacterial taxonomy based on genome phylogeny substantially revises the tree of life.</title>
        <authorList>
            <person name="Parks D.H."/>
            <person name="Chuvochina M."/>
            <person name="Waite D.W."/>
            <person name="Rinke C."/>
            <person name="Skarshewski A."/>
            <person name="Chaumeil P.A."/>
            <person name="Hugenholtz P."/>
        </authorList>
    </citation>
    <scope>NUCLEOTIDE SEQUENCE [LARGE SCALE GENOMIC DNA]</scope>
    <source>
        <strain evidence="9">UBA8844</strain>
    </source>
</reference>
<gene>
    <name evidence="5" type="primary">rplY</name>
    <name evidence="5" type="synonym">ctc</name>
    <name evidence="9" type="ORF">DGD08_07425</name>
</gene>
<dbReference type="HAMAP" id="MF_01336">
    <property type="entry name" value="Ribosomal_bL25"/>
    <property type="match status" value="1"/>
</dbReference>
<comment type="function">
    <text evidence="5">This is one of the proteins that binds to the 5S RNA in the ribosome where it forms part of the central protuberance.</text>
</comment>
<evidence type="ECO:0000313" key="9">
    <source>
        <dbReference type="EMBL" id="HCT57032.1"/>
    </source>
</evidence>
<dbReference type="Gene3D" id="2.170.120.20">
    <property type="entry name" value="Ribosomal protein L25, beta domain"/>
    <property type="match status" value="1"/>
</dbReference>
<dbReference type="InterPro" id="IPR020930">
    <property type="entry name" value="Ribosomal_uL5_bac-type"/>
</dbReference>
<dbReference type="GO" id="GO:0003735">
    <property type="term" value="F:structural constituent of ribosome"/>
    <property type="evidence" value="ECO:0007669"/>
    <property type="project" value="InterPro"/>
</dbReference>
<dbReference type="InterPro" id="IPR020055">
    <property type="entry name" value="Ribosomal_bL25_short"/>
</dbReference>
<accession>A0A3D4V8H6</accession>
<dbReference type="InterPro" id="IPR029751">
    <property type="entry name" value="Ribosomal_L25_dom"/>
</dbReference>
<dbReference type="NCBIfam" id="TIGR00731">
    <property type="entry name" value="bL25_bact_ctc"/>
    <property type="match status" value="1"/>
</dbReference>
<dbReference type="HAMAP" id="MF_01334">
    <property type="entry name" value="Ribosomal_bL25_CTC"/>
    <property type="match status" value="1"/>
</dbReference>
<evidence type="ECO:0000259" key="8">
    <source>
        <dbReference type="Pfam" id="PF14693"/>
    </source>
</evidence>
<dbReference type="InterPro" id="IPR011035">
    <property type="entry name" value="Ribosomal_bL25/Gln-tRNA_synth"/>
</dbReference>
<dbReference type="PANTHER" id="PTHR33284">
    <property type="entry name" value="RIBOSOMAL PROTEIN L25/GLN-TRNA SYNTHETASE, ANTI-CODON-BINDING DOMAIN-CONTAINING PROTEIN"/>
    <property type="match status" value="1"/>
</dbReference>
<dbReference type="Pfam" id="PF01386">
    <property type="entry name" value="Ribosomal_L25p"/>
    <property type="match status" value="1"/>
</dbReference>
<comment type="caution">
    <text evidence="9">The sequence shown here is derived from an EMBL/GenBank/DDBJ whole genome shotgun (WGS) entry which is preliminary data.</text>
</comment>
<evidence type="ECO:0000256" key="3">
    <source>
        <dbReference type="ARBA" id="ARBA00022980"/>
    </source>
</evidence>
<feature type="domain" description="Large ribosomal subunit protein bL25 beta" evidence="8">
    <location>
        <begin position="102"/>
        <end position="185"/>
    </location>
</feature>
<evidence type="ECO:0000256" key="1">
    <source>
        <dbReference type="ARBA" id="ARBA00022730"/>
    </source>
</evidence>
<sequence length="208" mass="22546">MANVTLDATARVETGKGAARKIRQAGNIPSVIYGHGREPQSLTTNARETERLIKSIAVSSTVIELNIDGKTARTLIREIQRHPFKRSILHIDFQELVAGETVSVKCPIVYIGTPEGVRLEGGILDQIMHELHIQVDPASIPNHIDVDISGVKLGKSLHVADLKLPAGIKVLDDATATVCVVQPPKVQEEKADGAAEPELIRKPKPDDK</sequence>
<dbReference type="GO" id="GO:0008097">
    <property type="term" value="F:5S rRNA binding"/>
    <property type="evidence" value="ECO:0007669"/>
    <property type="project" value="InterPro"/>
</dbReference>